<dbReference type="InterPro" id="IPR051264">
    <property type="entry name" value="FAD-oxidored/transferase_4"/>
</dbReference>
<dbReference type="InterPro" id="IPR016169">
    <property type="entry name" value="FAD-bd_PCMH_sub2"/>
</dbReference>
<dbReference type="Gene3D" id="3.30.70.2190">
    <property type="match status" value="1"/>
</dbReference>
<dbReference type="PROSITE" id="PS51387">
    <property type="entry name" value="FAD_PCMH"/>
    <property type="match status" value="1"/>
</dbReference>
<dbReference type="InterPro" id="IPR036318">
    <property type="entry name" value="FAD-bd_PCMH-like_sf"/>
</dbReference>
<evidence type="ECO:0000259" key="4">
    <source>
        <dbReference type="PROSITE" id="PS51387"/>
    </source>
</evidence>
<comment type="caution">
    <text evidence="5">The sequence shown here is derived from an EMBL/GenBank/DDBJ whole genome shotgun (WGS) entry which is preliminary data.</text>
</comment>
<evidence type="ECO:0000256" key="1">
    <source>
        <dbReference type="ARBA" id="ARBA00008000"/>
    </source>
</evidence>
<dbReference type="InterPro" id="IPR016171">
    <property type="entry name" value="Vanillyl_alc_oxidase_C-sub2"/>
</dbReference>
<evidence type="ECO:0000313" key="5">
    <source>
        <dbReference type="EMBL" id="MFC4353257.1"/>
    </source>
</evidence>
<evidence type="ECO:0000256" key="3">
    <source>
        <dbReference type="ARBA" id="ARBA00022827"/>
    </source>
</evidence>
<keyword evidence="3" id="KW-0274">FAD</keyword>
<keyword evidence="6" id="KW-1185">Reference proteome</keyword>
<dbReference type="Gene3D" id="3.30.465.10">
    <property type="match status" value="1"/>
</dbReference>
<dbReference type="EMBL" id="JBHSCW010000011">
    <property type="protein sequence ID" value="MFC4353257.1"/>
    <property type="molecule type" value="Genomic_DNA"/>
</dbReference>
<gene>
    <name evidence="5" type="ORF">ACFOW6_17040</name>
</gene>
<comment type="similarity">
    <text evidence="1">Belongs to the FAD-binding oxidoreductase/transferase type 4 family.</text>
</comment>
<dbReference type="InterPro" id="IPR016166">
    <property type="entry name" value="FAD-bd_PCMH"/>
</dbReference>
<name>A0ABV8UPP1_9PROT</name>
<proteinExistence type="inferred from homology"/>
<dbReference type="RefSeq" id="WP_382423632.1">
    <property type="nucleotide sequence ID" value="NZ_JBHSCW010000011.1"/>
</dbReference>
<dbReference type="PANTHER" id="PTHR43716:SF2">
    <property type="entry name" value="BLL6224 PROTEIN"/>
    <property type="match status" value="1"/>
</dbReference>
<dbReference type="SUPFAM" id="SSF55103">
    <property type="entry name" value="FAD-linked oxidases, C-terminal domain"/>
    <property type="match status" value="1"/>
</dbReference>
<dbReference type="InterPro" id="IPR016164">
    <property type="entry name" value="FAD-linked_Oxase-like_C"/>
</dbReference>
<accession>A0ABV8UPP1</accession>
<dbReference type="InterPro" id="IPR006094">
    <property type="entry name" value="Oxid_FAD_bind_N"/>
</dbReference>
<keyword evidence="2" id="KW-0285">Flavoprotein</keyword>
<evidence type="ECO:0000256" key="2">
    <source>
        <dbReference type="ARBA" id="ARBA00022630"/>
    </source>
</evidence>
<dbReference type="Gene3D" id="1.10.45.10">
    <property type="entry name" value="Vanillyl-alcohol Oxidase, Chain A, domain 4"/>
    <property type="match status" value="1"/>
</dbReference>
<dbReference type="SUPFAM" id="SSF56176">
    <property type="entry name" value="FAD-binding/transporter-associated domain-like"/>
    <property type="match status" value="1"/>
</dbReference>
<evidence type="ECO:0000313" key="6">
    <source>
        <dbReference type="Proteomes" id="UP001595799"/>
    </source>
</evidence>
<organism evidence="5 6">
    <name type="scientific">Fodinicurvata halophila</name>
    <dbReference type="NCBI Taxonomy" id="1419723"/>
    <lineage>
        <taxon>Bacteria</taxon>
        <taxon>Pseudomonadati</taxon>
        <taxon>Pseudomonadota</taxon>
        <taxon>Alphaproteobacteria</taxon>
        <taxon>Rhodospirillales</taxon>
        <taxon>Rhodovibrionaceae</taxon>
        <taxon>Fodinicurvata</taxon>
    </lineage>
</organism>
<feature type="domain" description="FAD-binding PCMH-type" evidence="4">
    <location>
        <begin position="41"/>
        <end position="222"/>
    </location>
</feature>
<dbReference type="PANTHER" id="PTHR43716">
    <property type="entry name" value="D-2-HYDROXYGLUTARATE DEHYDROGENASE, MITOCHONDRIAL"/>
    <property type="match status" value="1"/>
</dbReference>
<dbReference type="InterPro" id="IPR004113">
    <property type="entry name" value="FAD-bd_oxidored_4_C"/>
</dbReference>
<dbReference type="Proteomes" id="UP001595799">
    <property type="component" value="Unassembled WGS sequence"/>
</dbReference>
<protein>
    <submittedName>
        <fullName evidence="5">FAD-binding oxidoreductase</fullName>
    </submittedName>
</protein>
<dbReference type="Gene3D" id="3.30.70.2740">
    <property type="match status" value="1"/>
</dbReference>
<dbReference type="Pfam" id="PF01565">
    <property type="entry name" value="FAD_binding_4"/>
    <property type="match status" value="1"/>
</dbReference>
<reference evidence="6" key="1">
    <citation type="journal article" date="2019" name="Int. J. Syst. Evol. Microbiol.">
        <title>The Global Catalogue of Microorganisms (GCM) 10K type strain sequencing project: providing services to taxonomists for standard genome sequencing and annotation.</title>
        <authorList>
            <consortium name="The Broad Institute Genomics Platform"/>
            <consortium name="The Broad Institute Genome Sequencing Center for Infectious Disease"/>
            <person name="Wu L."/>
            <person name="Ma J."/>
        </authorList>
    </citation>
    <scope>NUCLEOTIDE SEQUENCE [LARGE SCALE GENOMIC DNA]</scope>
    <source>
        <strain evidence="6">CECT 8472</strain>
    </source>
</reference>
<dbReference type="Pfam" id="PF02913">
    <property type="entry name" value="FAD-oxidase_C"/>
    <property type="match status" value="1"/>
</dbReference>
<sequence>MTSLELQRTNLPEGLEELLGPKGLLTGEEAREYGRDFMGEVDNAPLAVLRPETTEQVAEALRLCTEHGLSVIPQGGRTGLTGAGVPSRPDHEVILCLARMNKVRWLDEKNHAMAVDAGCILADVQKAAADANRLFPLSYGAEGSCQIGGSISTNAGGTAVLRYGNTRDLILGLEVVLADGTVLDMMRALRKDNTGIDLKQLFIGSEGILGVVTGAVLKLYPAVAERECALLAFPSLPAVMKSFAIARESTNDRLSAFEMMPQNGITLACNRVPDVVDPVEGDYPWYALLEVSASKEGSGLFEMLEGLIERLMEEGLVVDGTVSSNEGQRAQLWRIREALVEAHNDMPHLLKHDVSVPISDMADFIETAIEKVQAIAPDAMLIAFGHVGDGNVHFNICHDLDTPDGSLATRHKEVTWAVYDLVQEYRGSFSAEHGVGSMKRDALRRYRSEAELAVMEKLKTALDPQGLLNPGKVI</sequence>